<proteinExistence type="predicted"/>
<accession>A0A1M6QDQ6</accession>
<evidence type="ECO:0000313" key="4">
    <source>
        <dbReference type="Proteomes" id="UP000243547"/>
    </source>
</evidence>
<feature type="binding site" evidence="2">
    <location>
        <position position="135"/>
    </location>
    <ligand>
        <name>Zn(2+)</name>
        <dbReference type="ChEBI" id="CHEBI:29105"/>
        <label>2</label>
    </ligand>
</feature>
<dbReference type="STRING" id="1120989.SAMN02745227_01721"/>
<dbReference type="Proteomes" id="UP000243547">
    <property type="component" value="Unassembled WGS sequence"/>
</dbReference>
<dbReference type="EMBL" id="FRAI01000020">
    <property type="protein sequence ID" value="SHK18389.1"/>
    <property type="molecule type" value="Genomic_DNA"/>
</dbReference>
<keyword evidence="3" id="KW-0645">Protease</keyword>
<keyword evidence="3" id="KW-0031">Aminopeptidase</keyword>
<dbReference type="GO" id="GO:0046872">
    <property type="term" value="F:metal ion binding"/>
    <property type="evidence" value="ECO:0007669"/>
    <property type="project" value="UniProtKB-KW"/>
</dbReference>
<dbReference type="InterPro" id="IPR007035">
    <property type="entry name" value="Peptidase_M55"/>
</dbReference>
<feature type="binding site" evidence="2">
    <location>
        <position position="60"/>
    </location>
    <ligand>
        <name>Zn(2+)</name>
        <dbReference type="ChEBI" id="CHEBI:29105"/>
        <label>2</label>
    </ligand>
</feature>
<keyword evidence="4" id="KW-1185">Reference proteome</keyword>
<dbReference type="InterPro" id="IPR036177">
    <property type="entry name" value="Peptidase_M55_sf"/>
</dbReference>
<dbReference type="Gene3D" id="3.40.50.10780">
    <property type="entry name" value="Dipeptide transport protein"/>
    <property type="match status" value="1"/>
</dbReference>
<sequence>MKVYISVDIEGIWGVVSRKQIIGDDGDYLRARKLMTKEVNLVCQELFNNGVKEIVVNDSHGPMDNIIIEELHPDVSLISGYPKDLSMMAGIDHTFDCAIFIGYHPKAGTERGIFDHTYAGRVVSKFKINGEEVGEAGLNAGVAGYFDVPVVLVSGDDKVCQDVLKEIGPIPTVAVKETISRYCAKNLPYNQLKNKYKEAVYKAITGLNQYPIKKFNLPLNLELEFTQAIMVDMALSLPQVKKINSKTISVICNEPIELYKLFRGIISLASTAL</sequence>
<evidence type="ECO:0000256" key="1">
    <source>
        <dbReference type="PIRSR" id="PIRSR015853-1"/>
    </source>
</evidence>
<feature type="binding site" evidence="2">
    <location>
        <position position="8"/>
    </location>
    <ligand>
        <name>Zn(2+)</name>
        <dbReference type="ChEBI" id="CHEBI:29105"/>
        <label>1</label>
    </ligand>
</feature>
<dbReference type="CDD" id="cd08769">
    <property type="entry name" value="DAP_dppA_2"/>
    <property type="match status" value="1"/>
</dbReference>
<dbReference type="InterPro" id="IPR027476">
    <property type="entry name" value="DppA_N"/>
</dbReference>
<dbReference type="PIRSF" id="PIRSF015853">
    <property type="entry name" value="Pep_DppA"/>
    <property type="match status" value="1"/>
</dbReference>
<evidence type="ECO:0000313" key="3">
    <source>
        <dbReference type="EMBL" id="SHK18389.1"/>
    </source>
</evidence>
<organism evidence="3 4">
    <name type="scientific">Anaerobranca californiensis DSM 14826</name>
    <dbReference type="NCBI Taxonomy" id="1120989"/>
    <lineage>
        <taxon>Bacteria</taxon>
        <taxon>Bacillati</taxon>
        <taxon>Bacillota</taxon>
        <taxon>Clostridia</taxon>
        <taxon>Eubacteriales</taxon>
        <taxon>Proteinivoracaceae</taxon>
        <taxon>Anaerobranca</taxon>
    </lineage>
</organism>
<dbReference type="Pfam" id="PF04951">
    <property type="entry name" value="Peptidase_M55"/>
    <property type="match status" value="1"/>
</dbReference>
<name>A0A1M6QDQ6_9FIRM</name>
<keyword evidence="2" id="KW-0479">Metal-binding</keyword>
<feature type="binding site" evidence="2">
    <location>
        <position position="10"/>
    </location>
    <ligand>
        <name>Zn(2+)</name>
        <dbReference type="ChEBI" id="CHEBI:29105"/>
        <label>1</label>
    </ligand>
</feature>
<reference evidence="4" key="1">
    <citation type="submission" date="2016-11" db="EMBL/GenBank/DDBJ databases">
        <authorList>
            <person name="Varghese N."/>
            <person name="Submissions S."/>
        </authorList>
    </citation>
    <scope>NUCLEOTIDE SEQUENCE [LARGE SCALE GENOMIC DNA]</scope>
    <source>
        <strain evidence="4">DSM 14826</strain>
    </source>
</reference>
<feature type="active site" description="Nucleophile" evidence="1">
    <location>
        <position position="116"/>
    </location>
</feature>
<dbReference type="Gene3D" id="3.30.1360.130">
    <property type="entry name" value="Dipeptide transport protein"/>
    <property type="match status" value="1"/>
</dbReference>
<dbReference type="AlphaFoldDB" id="A0A1M6QDQ6"/>
<dbReference type="GO" id="GO:0004177">
    <property type="term" value="F:aminopeptidase activity"/>
    <property type="evidence" value="ECO:0007669"/>
    <property type="project" value="UniProtKB-KW"/>
</dbReference>
<dbReference type="OrthoDB" id="9785420at2"/>
<protein>
    <submittedName>
        <fullName evidence="3">D-aminopeptidase DppA. Metallo peptidase. MEROPS family M55</fullName>
    </submittedName>
</protein>
<gene>
    <name evidence="3" type="ORF">SAMN02745227_01721</name>
</gene>
<dbReference type="RefSeq" id="WP_072907968.1">
    <property type="nucleotide sequence ID" value="NZ_FRAI01000020.1"/>
</dbReference>
<feature type="binding site" evidence="2">
    <location>
        <position position="104"/>
    </location>
    <ligand>
        <name>Zn(2+)</name>
        <dbReference type="ChEBI" id="CHEBI:29105"/>
        <label>2</label>
    </ligand>
</feature>
<dbReference type="SUPFAM" id="SSF63992">
    <property type="entry name" value="Dipeptide transport protein"/>
    <property type="match status" value="1"/>
</dbReference>
<keyword evidence="2" id="KW-0862">Zinc</keyword>
<feature type="binding site" evidence="2">
    <location>
        <position position="8"/>
    </location>
    <ligand>
        <name>Zn(2+)</name>
        <dbReference type="ChEBI" id="CHEBI:29105"/>
        <label>2</label>
    </ligand>
</feature>
<evidence type="ECO:0000256" key="2">
    <source>
        <dbReference type="PIRSR" id="PIRSR015853-2"/>
    </source>
</evidence>
<keyword evidence="3" id="KW-0378">Hydrolase</keyword>